<evidence type="ECO:0000256" key="4">
    <source>
        <dbReference type="ARBA" id="ARBA00022827"/>
    </source>
</evidence>
<keyword evidence="5 9" id="KW-0560">Oxidoreductase</keyword>
<keyword evidence="10" id="KW-1185">Reference proteome</keyword>
<evidence type="ECO:0000259" key="6">
    <source>
        <dbReference type="Pfam" id="PF00441"/>
    </source>
</evidence>
<evidence type="ECO:0000313" key="10">
    <source>
        <dbReference type="Proteomes" id="UP001597460"/>
    </source>
</evidence>
<dbReference type="InterPro" id="IPR037069">
    <property type="entry name" value="AcylCoA_DH/ox_N_sf"/>
</dbReference>
<evidence type="ECO:0000259" key="8">
    <source>
        <dbReference type="Pfam" id="PF02771"/>
    </source>
</evidence>
<name>A0ABW5JJD6_9BACT</name>
<gene>
    <name evidence="9" type="ORF">ACFSVN_03825</name>
</gene>
<dbReference type="PANTHER" id="PTHR43884">
    <property type="entry name" value="ACYL-COA DEHYDROGENASE"/>
    <property type="match status" value="1"/>
</dbReference>
<dbReference type="Gene3D" id="2.40.110.10">
    <property type="entry name" value="Butyryl-CoA Dehydrogenase, subunit A, domain 2"/>
    <property type="match status" value="1"/>
</dbReference>
<dbReference type="EC" id="1.-.-.-" evidence="9"/>
<proteinExistence type="inferred from homology"/>
<dbReference type="InterPro" id="IPR013786">
    <property type="entry name" value="AcylCoA_DH/ox_N"/>
</dbReference>
<evidence type="ECO:0000256" key="5">
    <source>
        <dbReference type="RuleBase" id="RU362125"/>
    </source>
</evidence>
<dbReference type="InterPro" id="IPR009100">
    <property type="entry name" value="AcylCoA_DH/oxidase_NM_dom_sf"/>
</dbReference>
<keyword evidence="4 5" id="KW-0274">FAD</keyword>
<dbReference type="InterPro" id="IPR036250">
    <property type="entry name" value="AcylCo_DH-like_C"/>
</dbReference>
<dbReference type="SUPFAM" id="SSF56645">
    <property type="entry name" value="Acyl-CoA dehydrogenase NM domain-like"/>
    <property type="match status" value="1"/>
</dbReference>
<dbReference type="InterPro" id="IPR006091">
    <property type="entry name" value="Acyl-CoA_Oxase/DH_mid-dom"/>
</dbReference>
<reference evidence="10" key="1">
    <citation type="journal article" date="2019" name="Int. J. Syst. Evol. Microbiol.">
        <title>The Global Catalogue of Microorganisms (GCM) 10K type strain sequencing project: providing services to taxonomists for standard genome sequencing and annotation.</title>
        <authorList>
            <consortium name="The Broad Institute Genomics Platform"/>
            <consortium name="The Broad Institute Genome Sequencing Center for Infectious Disease"/>
            <person name="Wu L."/>
            <person name="Ma J."/>
        </authorList>
    </citation>
    <scope>NUCLEOTIDE SEQUENCE [LARGE SCALE GENOMIC DNA]</scope>
    <source>
        <strain evidence="10">KCTC 52042</strain>
    </source>
</reference>
<dbReference type="Gene3D" id="1.20.140.10">
    <property type="entry name" value="Butyryl-CoA Dehydrogenase, subunit A, domain 3"/>
    <property type="match status" value="1"/>
</dbReference>
<sequence>MDFQKFLKEYKEKLSTIFSERHNAAEQTLVRGIEDDTLKEILDMSPLSAFIPSEYGGFGGNTSEALAMLEASSYESLPLSLMMGINGALFLQPIANYADEETRKEVFNRVINANKLGGLMITEPDYGSDALKMQTSFKKIDEDTYKVEGLKHWGGLTGMADYWLITARGMNDNGDLGRDISFFIHDTRNGGIEVEEYYNNLGLYMLPYGKNKIDINVNESHKLQPKSTGVTMMLDLLHRSRLQFPGMGMGFLKRMMDEAISHCRERLVGGQSLINYDQVRHRVSEIQAYFTVCSAMCNFTSTHVPLEKNTSRMDVEANAIKSLVTDYMQKASQSLLQLKGAMGYRLDNIAGRSVVDSRPFQIFEGSNDILYQQITESVLKMMRKLKKSNLQDFLSDFHLTERSSEYFKDVLNFEIDPKMPQRKLVDLGKALGRIISLEFTLNLGDQGFNNELIQNAIETLQDEVNAIIHNYKHGGKADVVDEYEMDSSWFKLATVNV</sequence>
<dbReference type="Pfam" id="PF02770">
    <property type="entry name" value="Acyl-CoA_dh_M"/>
    <property type="match status" value="1"/>
</dbReference>
<dbReference type="Pfam" id="PF00441">
    <property type="entry name" value="Acyl-CoA_dh_1"/>
    <property type="match status" value="1"/>
</dbReference>
<organism evidence="9 10">
    <name type="scientific">Gracilimonas halophila</name>
    <dbReference type="NCBI Taxonomy" id="1834464"/>
    <lineage>
        <taxon>Bacteria</taxon>
        <taxon>Pseudomonadati</taxon>
        <taxon>Balneolota</taxon>
        <taxon>Balneolia</taxon>
        <taxon>Balneolales</taxon>
        <taxon>Balneolaceae</taxon>
        <taxon>Gracilimonas</taxon>
    </lineage>
</organism>
<dbReference type="InterPro" id="IPR009075">
    <property type="entry name" value="AcylCo_DH/oxidase_C"/>
</dbReference>
<dbReference type="EMBL" id="JBHULI010000004">
    <property type="protein sequence ID" value="MFD2531568.1"/>
    <property type="molecule type" value="Genomic_DNA"/>
</dbReference>
<keyword evidence="3 5" id="KW-0285">Flavoprotein</keyword>
<comment type="cofactor">
    <cofactor evidence="1 5">
        <name>FAD</name>
        <dbReference type="ChEBI" id="CHEBI:57692"/>
    </cofactor>
</comment>
<feature type="domain" description="Acyl-CoA oxidase/dehydrogenase middle" evidence="7">
    <location>
        <begin position="119"/>
        <end position="209"/>
    </location>
</feature>
<accession>A0ABW5JJD6</accession>
<evidence type="ECO:0000256" key="2">
    <source>
        <dbReference type="ARBA" id="ARBA00009347"/>
    </source>
</evidence>
<dbReference type="Gene3D" id="1.10.540.10">
    <property type="entry name" value="Acyl-CoA dehydrogenase/oxidase, N-terminal domain"/>
    <property type="match status" value="1"/>
</dbReference>
<dbReference type="SUPFAM" id="SSF47203">
    <property type="entry name" value="Acyl-CoA dehydrogenase C-terminal domain-like"/>
    <property type="match status" value="1"/>
</dbReference>
<protein>
    <submittedName>
        <fullName evidence="9">Acyl-CoA dehydrogenase family protein</fullName>
        <ecNumber evidence="9">1.-.-.-</ecNumber>
    </submittedName>
</protein>
<dbReference type="GO" id="GO:0016491">
    <property type="term" value="F:oxidoreductase activity"/>
    <property type="evidence" value="ECO:0007669"/>
    <property type="project" value="UniProtKB-KW"/>
</dbReference>
<feature type="domain" description="Acyl-CoA dehydrogenase/oxidase N-terminal" evidence="8">
    <location>
        <begin position="33"/>
        <end position="111"/>
    </location>
</feature>
<dbReference type="Pfam" id="PF02771">
    <property type="entry name" value="Acyl-CoA_dh_N"/>
    <property type="match status" value="1"/>
</dbReference>
<dbReference type="Proteomes" id="UP001597460">
    <property type="component" value="Unassembled WGS sequence"/>
</dbReference>
<evidence type="ECO:0000256" key="1">
    <source>
        <dbReference type="ARBA" id="ARBA00001974"/>
    </source>
</evidence>
<feature type="domain" description="Acyl-CoA dehydrogenase/oxidase C-terminal" evidence="6">
    <location>
        <begin position="229"/>
        <end position="378"/>
    </location>
</feature>
<dbReference type="PANTHER" id="PTHR43884:SF12">
    <property type="entry name" value="ISOVALERYL-COA DEHYDROGENASE, MITOCHONDRIAL-RELATED"/>
    <property type="match status" value="1"/>
</dbReference>
<comment type="caution">
    <text evidence="9">The sequence shown here is derived from an EMBL/GenBank/DDBJ whole genome shotgun (WGS) entry which is preliminary data.</text>
</comment>
<evidence type="ECO:0000313" key="9">
    <source>
        <dbReference type="EMBL" id="MFD2531568.1"/>
    </source>
</evidence>
<evidence type="ECO:0000256" key="3">
    <source>
        <dbReference type="ARBA" id="ARBA00022630"/>
    </source>
</evidence>
<comment type="similarity">
    <text evidence="2 5">Belongs to the acyl-CoA dehydrogenase family.</text>
</comment>
<dbReference type="InterPro" id="IPR046373">
    <property type="entry name" value="Acyl-CoA_Oxase/DH_mid-dom_sf"/>
</dbReference>
<dbReference type="RefSeq" id="WP_390298863.1">
    <property type="nucleotide sequence ID" value="NZ_JBHULI010000004.1"/>
</dbReference>
<dbReference type="CDD" id="cd00567">
    <property type="entry name" value="ACAD"/>
    <property type="match status" value="1"/>
</dbReference>
<evidence type="ECO:0000259" key="7">
    <source>
        <dbReference type="Pfam" id="PF02770"/>
    </source>
</evidence>